<feature type="signal peptide" evidence="1">
    <location>
        <begin position="1"/>
        <end position="17"/>
    </location>
</feature>
<evidence type="ECO:0000256" key="1">
    <source>
        <dbReference type="SAM" id="SignalP"/>
    </source>
</evidence>
<reference evidence="2" key="2">
    <citation type="journal article" date="2015" name="Data Brief">
        <title>Shoot transcriptome of the giant reed, Arundo donax.</title>
        <authorList>
            <person name="Barrero R.A."/>
            <person name="Guerrero F.D."/>
            <person name="Moolhuijzen P."/>
            <person name="Goolsby J.A."/>
            <person name="Tidwell J."/>
            <person name="Bellgard S.E."/>
            <person name="Bellgard M.I."/>
        </authorList>
    </citation>
    <scope>NUCLEOTIDE SEQUENCE</scope>
    <source>
        <tissue evidence="2">Shoot tissue taken approximately 20 cm above the soil surface</tissue>
    </source>
</reference>
<evidence type="ECO:0000313" key="2">
    <source>
        <dbReference type="EMBL" id="JAE11348.1"/>
    </source>
</evidence>
<dbReference type="EMBL" id="GBRH01186548">
    <property type="protein sequence ID" value="JAE11348.1"/>
    <property type="molecule type" value="Transcribed_RNA"/>
</dbReference>
<feature type="chain" id="PRO_5002045913" evidence="1">
    <location>
        <begin position="18"/>
        <end position="52"/>
    </location>
</feature>
<proteinExistence type="predicted"/>
<name>A0A0A9FSQ8_ARUDO</name>
<accession>A0A0A9FSQ8</accession>
<keyword evidence="1" id="KW-0732">Signal</keyword>
<protein>
    <submittedName>
        <fullName evidence="2">Uncharacterized protein</fullName>
    </submittedName>
</protein>
<reference evidence="2" key="1">
    <citation type="submission" date="2014-09" db="EMBL/GenBank/DDBJ databases">
        <authorList>
            <person name="Magalhaes I.L.F."/>
            <person name="Oliveira U."/>
            <person name="Santos F.R."/>
            <person name="Vidigal T.H.D.A."/>
            <person name="Brescovit A.D."/>
            <person name="Santos A.J."/>
        </authorList>
    </citation>
    <scope>NUCLEOTIDE SEQUENCE</scope>
    <source>
        <tissue evidence="2">Shoot tissue taken approximately 20 cm above the soil surface</tissue>
    </source>
</reference>
<dbReference type="AlphaFoldDB" id="A0A0A9FSQ8"/>
<sequence length="52" mass="5675">MLPFCCLCLLLINGLMPFLKFDADLSAKLPSGRCLKSFLIAITESLSLRGSL</sequence>
<organism evidence="2">
    <name type="scientific">Arundo donax</name>
    <name type="common">Giant reed</name>
    <name type="synonym">Donax arundinaceus</name>
    <dbReference type="NCBI Taxonomy" id="35708"/>
    <lineage>
        <taxon>Eukaryota</taxon>
        <taxon>Viridiplantae</taxon>
        <taxon>Streptophyta</taxon>
        <taxon>Embryophyta</taxon>
        <taxon>Tracheophyta</taxon>
        <taxon>Spermatophyta</taxon>
        <taxon>Magnoliopsida</taxon>
        <taxon>Liliopsida</taxon>
        <taxon>Poales</taxon>
        <taxon>Poaceae</taxon>
        <taxon>PACMAD clade</taxon>
        <taxon>Arundinoideae</taxon>
        <taxon>Arundineae</taxon>
        <taxon>Arundo</taxon>
    </lineage>
</organism>